<dbReference type="RefSeq" id="XP_040870904.1">
    <property type="nucleotide sequence ID" value="XM_041014970.1"/>
</dbReference>
<dbReference type="PANTHER" id="PTHR46444">
    <property type="entry name" value="DCD (DEVELOPMENT AND CELL DEATH) DOMAIN PROTEIN-RELATED"/>
    <property type="match status" value="1"/>
</dbReference>
<proteinExistence type="predicted"/>
<evidence type="ECO:0000259" key="2">
    <source>
        <dbReference type="PROSITE" id="PS51222"/>
    </source>
</evidence>
<reference evidence="4" key="2">
    <citation type="submission" date="2018-02" db="UniProtKB">
        <authorList>
            <consortium name="EnsemblPlants"/>
        </authorList>
    </citation>
    <scope>IDENTIFICATION</scope>
    <source>
        <strain evidence="4">Williams 82</strain>
    </source>
</reference>
<organism evidence="3">
    <name type="scientific">Glycine max</name>
    <name type="common">Soybean</name>
    <name type="synonym">Glycine hispida</name>
    <dbReference type="NCBI Taxonomy" id="3847"/>
    <lineage>
        <taxon>Eukaryota</taxon>
        <taxon>Viridiplantae</taxon>
        <taxon>Streptophyta</taxon>
        <taxon>Embryophyta</taxon>
        <taxon>Tracheophyta</taxon>
        <taxon>Spermatophyta</taxon>
        <taxon>Magnoliopsida</taxon>
        <taxon>eudicotyledons</taxon>
        <taxon>Gunneridae</taxon>
        <taxon>Pentapetalae</taxon>
        <taxon>rosids</taxon>
        <taxon>fabids</taxon>
        <taxon>Fabales</taxon>
        <taxon>Fabaceae</taxon>
        <taxon>Papilionoideae</taxon>
        <taxon>50 kb inversion clade</taxon>
        <taxon>NPAAA clade</taxon>
        <taxon>indigoferoid/millettioid clade</taxon>
        <taxon>Phaseoleae</taxon>
        <taxon>Glycine</taxon>
        <taxon>Glycine subgen. Soja</taxon>
    </lineage>
</organism>
<dbReference type="Gramene" id="KRH63867">
    <property type="protein sequence ID" value="KRH63867"/>
    <property type="gene ID" value="GLYMA_04G201400"/>
</dbReference>
<dbReference type="PROSITE" id="PS51222">
    <property type="entry name" value="DCD"/>
    <property type="match status" value="1"/>
</dbReference>
<evidence type="ECO:0000313" key="5">
    <source>
        <dbReference type="Proteomes" id="UP000008827"/>
    </source>
</evidence>
<sequence>MEGEEVLDVDIQEEKLSGFIFMCNRITKPECYCYRVFGLPAGRKDVVEKINPGTYLFLFDTDVKLLYGIYMATSTGKLNIEPLAFCQKFPAQVNLYIVDDAHRKKPDHAVQFKIYKDCLPLPVNCFKHAIRDNYQKGSNKFNPELNIRQVRSLIELFRPLHELPIAPGRPFIQKPMNIVYHQISEPPISEGAFLSRMSPNQAPRLLNYKHVNELRKPTGCAYPVHNVMPYSAAAQLVASQGSTNQLYYPASTLALEGTYAPGIGSSHTQPLPDPQYSHQTILNPQPEFHSSLMNSGHAQQLQESQDAHHNIIHPQSEFHSSLMAMGSSHTQSLQGPQYPYQSIPNPSHEFYTPVANAGSSQPQLSRDTHYTHQNILNLQPDAYSTMANTGSSYAQLLPDPQHTHQNAQNPQPDSNSSLVNMSHATVTMQLHTVSSLYHPYVPQEVAPSMYSSQWR</sequence>
<dbReference type="InterPro" id="IPR013989">
    <property type="entry name" value="Dev_and_cell_death_domain"/>
</dbReference>
<evidence type="ECO:0000256" key="1">
    <source>
        <dbReference type="SAM" id="MobiDB-lite"/>
    </source>
</evidence>
<dbReference type="EMBL" id="CM000837">
    <property type="protein sequence ID" value="KRH63867.1"/>
    <property type="molecule type" value="Genomic_DNA"/>
</dbReference>
<evidence type="ECO:0000313" key="4">
    <source>
        <dbReference type="EnsemblPlants" id="KRH63867"/>
    </source>
</evidence>
<dbReference type="AlphaFoldDB" id="A0A0R0KH21"/>
<feature type="compositionally biased region" description="Polar residues" evidence="1">
    <location>
        <begin position="403"/>
        <end position="418"/>
    </location>
</feature>
<dbReference type="SMART" id="SM00767">
    <property type="entry name" value="DCD"/>
    <property type="match status" value="1"/>
</dbReference>
<dbReference type="OrthoDB" id="1920894at2759"/>
<reference evidence="3 4" key="1">
    <citation type="journal article" date="2010" name="Nature">
        <title>Genome sequence of the palaeopolyploid soybean.</title>
        <authorList>
            <person name="Schmutz J."/>
            <person name="Cannon S.B."/>
            <person name="Schlueter J."/>
            <person name="Ma J."/>
            <person name="Mitros T."/>
            <person name="Nelson W."/>
            <person name="Hyten D.L."/>
            <person name="Song Q."/>
            <person name="Thelen J.J."/>
            <person name="Cheng J."/>
            <person name="Xu D."/>
            <person name="Hellsten U."/>
            <person name="May G.D."/>
            <person name="Yu Y."/>
            <person name="Sakurai T."/>
            <person name="Umezawa T."/>
            <person name="Bhattacharyya M.K."/>
            <person name="Sandhu D."/>
            <person name="Valliyodan B."/>
            <person name="Lindquist E."/>
            <person name="Peto M."/>
            <person name="Grant D."/>
            <person name="Shu S."/>
            <person name="Goodstein D."/>
            <person name="Barry K."/>
            <person name="Futrell-Griggs M."/>
            <person name="Abernathy B."/>
            <person name="Du J."/>
            <person name="Tian Z."/>
            <person name="Zhu L."/>
            <person name="Gill N."/>
            <person name="Joshi T."/>
            <person name="Libault M."/>
            <person name="Sethuraman A."/>
            <person name="Zhang X.-C."/>
            <person name="Shinozaki K."/>
            <person name="Nguyen H.T."/>
            <person name="Wing R.A."/>
            <person name="Cregan P."/>
            <person name="Specht J."/>
            <person name="Grimwood J."/>
            <person name="Rokhsar D."/>
            <person name="Stacey G."/>
            <person name="Shoemaker R.C."/>
            <person name="Jackson S.A."/>
        </authorList>
    </citation>
    <scope>NUCLEOTIDE SEQUENCE [LARGE SCALE GENOMIC DNA]</scope>
    <source>
        <strain evidence="4">cv. Williams 82</strain>
        <tissue evidence="3">Callus</tissue>
    </source>
</reference>
<dbReference type="PANTHER" id="PTHR46444:SF7">
    <property type="entry name" value="DCD (DEVELOPMENT AND CELL DEATH) DOMAIN PROTEIN"/>
    <property type="match status" value="1"/>
</dbReference>
<dbReference type="GeneID" id="106798439"/>
<dbReference type="Proteomes" id="UP000008827">
    <property type="component" value="Chromosome 4"/>
</dbReference>
<keyword evidence="5" id="KW-1185">Reference proteome</keyword>
<gene>
    <name evidence="4" type="primary">LOC106798439</name>
    <name evidence="3" type="ORF">GLYMA_04G201400</name>
</gene>
<dbReference type="ExpressionAtlas" id="A0A0R0KH21">
    <property type="expression patterns" value="baseline and differential"/>
</dbReference>
<name>A0A0R0KH21_SOYBN</name>
<dbReference type="EnsemblPlants" id="KRH63867">
    <property type="protein sequence ID" value="KRH63867"/>
    <property type="gene ID" value="GLYMA_04G201400"/>
</dbReference>
<feature type="domain" description="DCD" evidence="2">
    <location>
        <begin position="14"/>
        <end position="159"/>
    </location>
</feature>
<protein>
    <recommendedName>
        <fullName evidence="2">DCD domain-containing protein</fullName>
    </recommendedName>
</protein>
<feature type="region of interest" description="Disordered" evidence="1">
    <location>
        <begin position="392"/>
        <end position="418"/>
    </location>
</feature>
<evidence type="ECO:0000313" key="3">
    <source>
        <dbReference type="EMBL" id="KRH63867.1"/>
    </source>
</evidence>
<accession>A0A0R0KH21</accession>
<dbReference type="Pfam" id="PF10539">
    <property type="entry name" value="Dev_Cell_Death"/>
    <property type="match status" value="2"/>
</dbReference>
<reference evidence="3" key="3">
    <citation type="submission" date="2018-07" db="EMBL/GenBank/DDBJ databases">
        <title>WGS assembly of Glycine max.</title>
        <authorList>
            <person name="Schmutz J."/>
            <person name="Cannon S."/>
            <person name="Schlueter J."/>
            <person name="Ma J."/>
            <person name="Mitros T."/>
            <person name="Nelson W."/>
            <person name="Hyten D."/>
            <person name="Song Q."/>
            <person name="Thelen J."/>
            <person name="Cheng J."/>
            <person name="Xu D."/>
            <person name="Hellsten U."/>
            <person name="May G."/>
            <person name="Yu Y."/>
            <person name="Sakurai T."/>
            <person name="Umezawa T."/>
            <person name="Bhattacharyya M."/>
            <person name="Sandhu D."/>
            <person name="Valliyodan B."/>
            <person name="Lindquist E."/>
            <person name="Peto M."/>
            <person name="Grant D."/>
            <person name="Shu S."/>
            <person name="Goodstein D."/>
            <person name="Barry K."/>
            <person name="Futrell-Griggs M."/>
            <person name="Abernathy B."/>
            <person name="Du J."/>
            <person name="Tian Z."/>
            <person name="Zhu L."/>
            <person name="Gill N."/>
            <person name="Joshi T."/>
            <person name="Libault M."/>
            <person name="Sethuraman A."/>
            <person name="Zhang X."/>
            <person name="Shinozaki K."/>
            <person name="Nguyen H."/>
            <person name="Wing R."/>
            <person name="Cregan P."/>
            <person name="Specht J."/>
            <person name="Grimwood J."/>
            <person name="Rokhsar D."/>
            <person name="Stacey G."/>
            <person name="Shoemaker R."/>
            <person name="Jackson S."/>
        </authorList>
    </citation>
    <scope>NUCLEOTIDE SEQUENCE</scope>
    <source>
        <tissue evidence="3">Callus</tissue>
    </source>
</reference>